<keyword evidence="1 3" id="KW-0378">Hydrolase</keyword>
<organism evidence="3 4">
    <name type="scientific">Staphylococcus schweitzeri</name>
    <dbReference type="NCBI Taxonomy" id="1654388"/>
    <lineage>
        <taxon>Bacteria</taxon>
        <taxon>Bacillati</taxon>
        <taxon>Bacillota</taxon>
        <taxon>Bacilli</taxon>
        <taxon>Bacillales</taxon>
        <taxon>Staphylococcaceae</taxon>
        <taxon>Staphylococcus</taxon>
    </lineage>
</organism>
<dbReference type="RefSeq" id="WP_047529780.1">
    <property type="nucleotide sequence ID" value="NZ_CCEH01000005.1"/>
</dbReference>
<dbReference type="InterPro" id="IPR001279">
    <property type="entry name" value="Metallo-B-lactamas"/>
</dbReference>
<dbReference type="AlphaFoldDB" id="A0A077UGQ7"/>
<dbReference type="EMBL" id="CCEH01000005">
    <property type="protein sequence ID" value="CDR27651.1"/>
    <property type="molecule type" value="Genomic_DNA"/>
</dbReference>
<dbReference type="EC" id="3.5.2.6" evidence="3"/>
<dbReference type="SUPFAM" id="SSF56281">
    <property type="entry name" value="Metallo-hydrolase/oxidoreductase"/>
    <property type="match status" value="1"/>
</dbReference>
<name>A0A077UGQ7_9STAP</name>
<accession>A0A077UGQ7</accession>
<reference evidence="3 4" key="1">
    <citation type="submission" date="2014-05" db="EMBL/GenBank/DDBJ databases">
        <authorList>
            <person name="Aslett A.Martin."/>
            <person name="De Silva Nishadi"/>
        </authorList>
    </citation>
    <scope>NUCLEOTIDE SEQUENCE [LARGE SCALE GENOMIC DNA]</scope>
</reference>
<dbReference type="InterPro" id="IPR050114">
    <property type="entry name" value="UPF0173_UPF0282_UlaG_hydrolase"/>
</dbReference>
<proteinExistence type="predicted"/>
<feature type="domain" description="Metallo-beta-lactamase" evidence="2">
    <location>
        <begin position="19"/>
        <end position="216"/>
    </location>
</feature>
<dbReference type="Gene3D" id="3.60.15.10">
    <property type="entry name" value="Ribonuclease Z/Hydroxyacylglutathione hydrolase-like"/>
    <property type="match status" value="1"/>
</dbReference>
<protein>
    <submittedName>
        <fullName evidence="3">Beta-lactamase</fullName>
        <ecNumber evidence="3">3.5.2.6</ecNumber>
    </submittedName>
</protein>
<evidence type="ECO:0000256" key="1">
    <source>
        <dbReference type="ARBA" id="ARBA00022801"/>
    </source>
</evidence>
<evidence type="ECO:0000259" key="2">
    <source>
        <dbReference type="Pfam" id="PF12706"/>
    </source>
</evidence>
<dbReference type="GO" id="GO:0008800">
    <property type="term" value="F:beta-lactamase activity"/>
    <property type="evidence" value="ECO:0007669"/>
    <property type="project" value="UniProtKB-EC"/>
</dbReference>
<evidence type="ECO:0000313" key="4">
    <source>
        <dbReference type="Proteomes" id="UP000044616"/>
    </source>
</evidence>
<dbReference type="PANTHER" id="PTHR43546">
    <property type="entry name" value="UPF0173 METAL-DEPENDENT HYDROLASE MJ1163-RELATED"/>
    <property type="match status" value="1"/>
</dbReference>
<evidence type="ECO:0000313" key="3">
    <source>
        <dbReference type="EMBL" id="CDR27651.1"/>
    </source>
</evidence>
<dbReference type="Pfam" id="PF12706">
    <property type="entry name" value="Lactamase_B_2"/>
    <property type="match status" value="1"/>
</dbReference>
<dbReference type="PANTHER" id="PTHR43546:SF9">
    <property type="entry name" value="L-ASCORBATE-6-PHOSPHATE LACTONASE ULAG-RELATED"/>
    <property type="match status" value="1"/>
</dbReference>
<sequence>MNIRHIRNATAVIEYGGKRVLIDPMLSDKGALEPFPNSPRQDQNNPLVELPLAIEDIINDIDLVILTHLHIDHFDPKAIEVLPRDIKIYTQNEADASEVESYGFTNVSIFNDVTHIGEIELIKTDAQHGHGEILKMTGHVHGLVLKHSEEPTLYLAADTVWFDGVEKTLKAHHPDIVVLNGGANQFFEGGPLVMDEHDVLKVAHTLPLAQIVVVHMEAVNHWHLSREELNKFLESHELTNRVVAPNDGELLTFEK</sequence>
<gene>
    <name evidence="3" type="ORF">ERS140147_00758</name>
</gene>
<dbReference type="Proteomes" id="UP000044616">
    <property type="component" value="Unassembled WGS sequence"/>
</dbReference>
<dbReference type="InterPro" id="IPR036866">
    <property type="entry name" value="RibonucZ/Hydroxyglut_hydro"/>
</dbReference>